<dbReference type="Proteomes" id="UP000002117">
    <property type="component" value="Segment"/>
</dbReference>
<reference evidence="1 2" key="1">
    <citation type="journal article" date="2004" name="J. Bacteriol.">
        <title>Lactobacillus plantarum bacteriophage LP65: a new member of the SPO1-like genus of the family Myoviridae.</title>
        <authorList>
            <person name="Chibani-Chennoufi S."/>
            <person name="Dillmann M.L."/>
            <person name="Marvin-Guy L."/>
            <person name="Rami-Shojaei S."/>
            <person name="Brussow H."/>
        </authorList>
    </citation>
    <scope>NUCLEOTIDE SEQUENCE</scope>
</reference>
<gene>
    <name evidence="1" type="ORF">orf79</name>
</gene>
<dbReference type="KEGG" id="vg:3197431"/>
<protein>
    <submittedName>
        <fullName evidence="1">Orf79</fullName>
    </submittedName>
</protein>
<evidence type="ECO:0000313" key="2">
    <source>
        <dbReference type="Proteomes" id="UP000002117"/>
    </source>
</evidence>
<keyword evidence="2" id="KW-1185">Reference proteome</keyword>
<accession>Q5ULN5</accession>
<proteinExistence type="predicted"/>
<evidence type="ECO:0000313" key="1">
    <source>
        <dbReference type="EMBL" id="AAV35899.1"/>
    </source>
</evidence>
<dbReference type="RefSeq" id="YP_164714.1">
    <property type="nucleotide sequence ID" value="NC_006565.1"/>
</dbReference>
<sequence length="55" mass="6447">MFAYLIVILLGLTIDEAMTSLFLHSDNCEWQESNLLFKGYEPFVIFRFTPPQFAQ</sequence>
<dbReference type="EMBL" id="AY682195">
    <property type="protein sequence ID" value="AAV35899.1"/>
    <property type="molecule type" value="Genomic_DNA"/>
</dbReference>
<name>Q5ULN5_9CAUD</name>
<organism evidence="1 2">
    <name type="scientific">Lactobacillus phage LP65</name>
    <dbReference type="NCBI Taxonomy" id="2892344"/>
    <lineage>
        <taxon>Viruses</taxon>
        <taxon>Duplodnaviria</taxon>
        <taxon>Heunggongvirae</taxon>
        <taxon>Uroviricota</taxon>
        <taxon>Caudoviricetes</taxon>
        <taxon>Herelleviridae</taxon>
        <taxon>Salchichonvirus</taxon>
        <taxon>Salchichonvirus LP65</taxon>
    </lineage>
</organism>